<keyword evidence="6 12" id="KW-0694">RNA-binding</keyword>
<evidence type="ECO:0000256" key="8">
    <source>
        <dbReference type="ARBA" id="ARBA00023081"/>
    </source>
</evidence>
<evidence type="ECO:0000256" key="4">
    <source>
        <dbReference type="ARBA" id="ARBA00014660"/>
    </source>
</evidence>
<dbReference type="GeneID" id="5329899"/>
<reference evidence="14 15" key="1">
    <citation type="journal article" date="2007" name="Arch. Virol.">
        <title>Complete genome sequence supports bell pepper mottle virus as a species of the genus Tobamovirus.</title>
        <authorList>
            <person name="Rhie M.J."/>
            <person name="Min B.E."/>
            <person name="Hong J.S."/>
            <person name="Song Y.S."/>
            <person name="Ryu K.H."/>
        </authorList>
    </citation>
    <scope>NUCLEOTIDE SEQUENCE [LARGE SCALE GENOMIC DNA]</scope>
</reference>
<dbReference type="KEGG" id="vg:5329899"/>
<evidence type="ECO:0000256" key="5">
    <source>
        <dbReference type="ARBA" id="ARBA00022448"/>
    </source>
</evidence>
<sequence>MAIVVKDKVNVNDFINLSNSEKYLPSNSEKYLPSLMTPVKSVRISKVDKVLARENETLSEVDLLKGVKLIEGGYICLAGLVVTGEWNLPDNCTGGVSVCLVDKRMERASEATLGSYYTGAAKKRFQFKVTPNYSVTTDDAKKNIWQVLVNIKGVRMSAGFCPLSLEFVSVCIVFKNNIKLGLREKITRVTDAGPMELTEEVVDEFIENVPMAARLARFRTKSSKTGPKKFVRNSRDSKVRSNNLNRGVRPKFEEEGIVSDKLINDESESIDADSDSYL</sequence>
<feature type="compositionally biased region" description="Basic residues" evidence="13">
    <location>
        <begin position="223"/>
        <end position="232"/>
    </location>
</feature>
<evidence type="ECO:0000313" key="15">
    <source>
        <dbReference type="Proteomes" id="UP000202479"/>
    </source>
</evidence>
<evidence type="ECO:0000256" key="2">
    <source>
        <dbReference type="ARBA" id="ARBA00004621"/>
    </source>
</evidence>
<dbReference type="RefSeq" id="YP_001333652.1">
    <property type="nucleotide sequence ID" value="NC_009642.1"/>
</dbReference>
<keyword evidence="9" id="KW-1037">Host cytoskeleton</keyword>
<comment type="similarity">
    <text evidence="3 12">Belongs to the tobamovirus movement protein family.</text>
</comment>
<keyword evidence="8" id="KW-1031">Host cell junction</keyword>
<dbReference type="InterPro" id="IPR028919">
    <property type="entry name" value="Viral_movement"/>
</dbReference>
<dbReference type="GO" id="GO:0003723">
    <property type="term" value="F:RNA binding"/>
    <property type="evidence" value="ECO:0007669"/>
    <property type="project" value="UniProtKB-KW"/>
</dbReference>
<dbReference type="EMBL" id="DQ355023">
    <property type="protein sequence ID" value="ABC87813.1"/>
    <property type="molecule type" value="Genomic_RNA"/>
</dbReference>
<evidence type="ECO:0000256" key="3">
    <source>
        <dbReference type="ARBA" id="ARBA00006984"/>
    </source>
</evidence>
<evidence type="ECO:0000256" key="10">
    <source>
        <dbReference type="ARBA" id="ARBA00023200"/>
    </source>
</evidence>
<keyword evidence="7 12" id="KW-0916">Viral movement protein</keyword>
<keyword evidence="10" id="KW-1035">Host cytoplasm</keyword>
<organism evidence="14 15">
    <name type="scientific">Bell pepper mottle virus</name>
    <dbReference type="NCBI Taxonomy" id="368735"/>
    <lineage>
        <taxon>Viruses</taxon>
        <taxon>Riboviria</taxon>
        <taxon>Orthornavirae</taxon>
        <taxon>Kitrinoviricota</taxon>
        <taxon>Alsuviricetes</taxon>
        <taxon>Martellivirales</taxon>
        <taxon>Virgaviridae</taxon>
        <taxon>Tobamovirus</taxon>
        <taxon>Tobamovirus maculacapsici</taxon>
    </lineage>
</organism>
<dbReference type="OrthoDB" id="8677at10239"/>
<name>A6XBA3_9VIRU</name>
<keyword evidence="15" id="KW-1185">Reference proteome</keyword>
<feature type="region of interest" description="Disordered" evidence="13">
    <location>
        <begin position="223"/>
        <end position="252"/>
    </location>
</feature>
<evidence type="ECO:0000256" key="11">
    <source>
        <dbReference type="ARBA" id="ARBA00030527"/>
    </source>
</evidence>
<evidence type="ECO:0000256" key="7">
    <source>
        <dbReference type="ARBA" id="ARBA00023031"/>
    </source>
</evidence>
<dbReference type="GO" id="GO:0044219">
    <property type="term" value="C:host cell plasmodesma"/>
    <property type="evidence" value="ECO:0007669"/>
    <property type="project" value="UniProtKB-SubCell"/>
</dbReference>
<gene>
    <name evidence="14" type="primary">BPeMVgp4</name>
    <name evidence="12" type="synonym">MP</name>
</gene>
<keyword evidence="5 12" id="KW-0813">Transport</keyword>
<evidence type="ECO:0000256" key="6">
    <source>
        <dbReference type="ARBA" id="ARBA00022884"/>
    </source>
</evidence>
<evidence type="ECO:0000313" key="14">
    <source>
        <dbReference type="EMBL" id="ABC87813.1"/>
    </source>
</evidence>
<protein>
    <recommendedName>
        <fullName evidence="4 12">Movement protein</fullName>
    </recommendedName>
    <alternativeName>
        <fullName evidence="11 12">Cell-to-cell transport protein</fullName>
    </alternativeName>
</protein>
<evidence type="ECO:0000256" key="12">
    <source>
        <dbReference type="RuleBase" id="RU004373"/>
    </source>
</evidence>
<dbReference type="PRINTS" id="PR00964">
    <property type="entry name" value="MOVEMENT"/>
</dbReference>
<dbReference type="GO" id="GO:0046740">
    <property type="term" value="P:transport of virus in host, cell to cell"/>
    <property type="evidence" value="ECO:0007669"/>
    <property type="project" value="UniProtKB-KW"/>
</dbReference>
<evidence type="ECO:0000256" key="13">
    <source>
        <dbReference type="SAM" id="MobiDB-lite"/>
    </source>
</evidence>
<dbReference type="InterPro" id="IPR001022">
    <property type="entry name" value="TMV_movement"/>
</dbReference>
<comment type="function">
    <text evidence="12">Transports viral genome to neighboring plant cells directly through plasmosdesmata, without any budding. The movement protein allows efficient cell to cell propagation, by bypassing the host cell wall barrier. Forms a ribonucleoprotein complex with viral RNA.</text>
</comment>
<proteinExistence type="inferred from homology"/>
<evidence type="ECO:0000256" key="9">
    <source>
        <dbReference type="ARBA" id="ARBA00023111"/>
    </source>
</evidence>
<dbReference type="Proteomes" id="UP000202479">
    <property type="component" value="Segment"/>
</dbReference>
<dbReference type="GO" id="GO:0044163">
    <property type="term" value="C:host cytoskeleton"/>
    <property type="evidence" value="ECO:0007669"/>
    <property type="project" value="UniProtKB-SubCell"/>
</dbReference>
<evidence type="ECO:0000256" key="1">
    <source>
        <dbReference type="ARBA" id="ARBA00004133"/>
    </source>
</evidence>
<accession>A6XBA3</accession>
<comment type="subcellular location">
    <subcellularLocation>
        <location evidence="2">Host cell junction</location>
        <location evidence="2">Host plasmodesma</location>
    </subcellularLocation>
    <subcellularLocation>
        <location evidence="1">Host cytoplasm</location>
        <location evidence="1">Host cytoskeleton</location>
    </subcellularLocation>
</comment>
<dbReference type="Pfam" id="PF01107">
    <property type="entry name" value="MP"/>
    <property type="match status" value="1"/>
</dbReference>